<reference evidence="2" key="1">
    <citation type="submission" date="2023-08" db="EMBL/GenBank/DDBJ databases">
        <authorList>
            <person name="Alioto T."/>
            <person name="Alioto T."/>
            <person name="Gomez Garrido J."/>
        </authorList>
    </citation>
    <scope>NUCLEOTIDE SEQUENCE</scope>
</reference>
<dbReference type="Proteomes" id="UP001162480">
    <property type="component" value="Chromosome 16"/>
</dbReference>
<evidence type="ECO:0000256" key="1">
    <source>
        <dbReference type="SAM" id="MobiDB-lite"/>
    </source>
</evidence>
<feature type="compositionally biased region" description="Polar residues" evidence="1">
    <location>
        <begin position="33"/>
        <end position="42"/>
    </location>
</feature>
<accession>A0AA36BJT3</accession>
<protein>
    <submittedName>
        <fullName evidence="2">Uncharacterized protein</fullName>
    </submittedName>
</protein>
<organism evidence="2 3">
    <name type="scientific">Octopus vulgaris</name>
    <name type="common">Common octopus</name>
    <dbReference type="NCBI Taxonomy" id="6645"/>
    <lineage>
        <taxon>Eukaryota</taxon>
        <taxon>Metazoa</taxon>
        <taxon>Spiralia</taxon>
        <taxon>Lophotrochozoa</taxon>
        <taxon>Mollusca</taxon>
        <taxon>Cephalopoda</taxon>
        <taxon>Coleoidea</taxon>
        <taxon>Octopodiformes</taxon>
        <taxon>Octopoda</taxon>
        <taxon>Incirrata</taxon>
        <taxon>Octopodidae</taxon>
        <taxon>Octopus</taxon>
    </lineage>
</organism>
<keyword evidence="3" id="KW-1185">Reference proteome</keyword>
<dbReference type="EMBL" id="OX597829">
    <property type="protein sequence ID" value="CAI9734747.1"/>
    <property type="molecule type" value="Genomic_DNA"/>
</dbReference>
<gene>
    <name evidence="2" type="ORF">OCTVUL_1B012638</name>
</gene>
<evidence type="ECO:0000313" key="3">
    <source>
        <dbReference type="Proteomes" id="UP001162480"/>
    </source>
</evidence>
<evidence type="ECO:0000313" key="2">
    <source>
        <dbReference type="EMBL" id="CAI9734747.1"/>
    </source>
</evidence>
<sequence>MDEGLWKELITRYQEDVRDVSTEVAEGKLTVSPAATPTNSPVATPIKSPAATPAKEKDGEGVFGQPPPAQLKFKVAILIAEQVKNNAVET</sequence>
<name>A0AA36BJT3_OCTVU</name>
<dbReference type="AlphaFoldDB" id="A0AA36BJT3"/>
<feature type="region of interest" description="Disordered" evidence="1">
    <location>
        <begin position="32"/>
        <end position="66"/>
    </location>
</feature>
<proteinExistence type="predicted"/>